<evidence type="ECO:0000313" key="1">
    <source>
        <dbReference type="EMBL" id="KAJ7543920.1"/>
    </source>
</evidence>
<name>A0ACC2CPT8_DIPCM</name>
<keyword evidence="2" id="KW-1185">Reference proteome</keyword>
<gene>
    <name evidence="1" type="ORF">O6H91_09G058400</name>
</gene>
<comment type="caution">
    <text evidence="1">The sequence shown here is derived from an EMBL/GenBank/DDBJ whole genome shotgun (WGS) entry which is preliminary data.</text>
</comment>
<dbReference type="Proteomes" id="UP001162992">
    <property type="component" value="Chromosome 9"/>
</dbReference>
<sequence>MDNAQSLLCEEEVIGSPWNENVRSVSNFCADEWTDASRGCFSNFPLDDDEAIARLLEKESSYMPEEGYLAALHLDDVCEARSTAVQWIVKVRNSYSFGPLTVALAVNYFDRYLSKHLSKSWKAWMIQLLSVACLSIAAKMEEIDVPLLLDLQIEGVDHVFEAKTIQRMELAILSSLGWRMSSVTVFSYVEELLHGLGVNGPLRKSLVIRVTELLLGSLSEADFLEFRPSVITLSALRCALEEVAPLQAEALNTALVKLFPVTKVNLDKCSRLMEELVADPVCSLISYSQVFGFPTSPITVAEIPQIKNAWEGVLKNCSNWSCLRSADAVPIIRCLNSRKRKLDDILK</sequence>
<evidence type="ECO:0000313" key="2">
    <source>
        <dbReference type="Proteomes" id="UP001162992"/>
    </source>
</evidence>
<accession>A0ACC2CPT8</accession>
<dbReference type="EMBL" id="CM055100">
    <property type="protein sequence ID" value="KAJ7543920.1"/>
    <property type="molecule type" value="Genomic_DNA"/>
</dbReference>
<reference evidence="2" key="1">
    <citation type="journal article" date="2024" name="Proc. Natl. Acad. Sci. U.S.A.">
        <title>Extraordinary preservation of gene collinearity over three hundred million years revealed in homosporous lycophytes.</title>
        <authorList>
            <person name="Li C."/>
            <person name="Wickell D."/>
            <person name="Kuo L.Y."/>
            <person name="Chen X."/>
            <person name="Nie B."/>
            <person name="Liao X."/>
            <person name="Peng D."/>
            <person name="Ji J."/>
            <person name="Jenkins J."/>
            <person name="Williams M."/>
            <person name="Shu S."/>
            <person name="Plott C."/>
            <person name="Barry K."/>
            <person name="Rajasekar S."/>
            <person name="Grimwood J."/>
            <person name="Han X."/>
            <person name="Sun S."/>
            <person name="Hou Z."/>
            <person name="He W."/>
            <person name="Dai G."/>
            <person name="Sun C."/>
            <person name="Schmutz J."/>
            <person name="Leebens-Mack J.H."/>
            <person name="Li F.W."/>
            <person name="Wang L."/>
        </authorList>
    </citation>
    <scope>NUCLEOTIDE SEQUENCE [LARGE SCALE GENOMIC DNA]</scope>
    <source>
        <strain evidence="2">cv. PW_Plant_1</strain>
    </source>
</reference>
<organism evidence="1 2">
    <name type="scientific">Diphasiastrum complanatum</name>
    <name type="common">Issler's clubmoss</name>
    <name type="synonym">Lycopodium complanatum</name>
    <dbReference type="NCBI Taxonomy" id="34168"/>
    <lineage>
        <taxon>Eukaryota</taxon>
        <taxon>Viridiplantae</taxon>
        <taxon>Streptophyta</taxon>
        <taxon>Embryophyta</taxon>
        <taxon>Tracheophyta</taxon>
        <taxon>Lycopodiopsida</taxon>
        <taxon>Lycopodiales</taxon>
        <taxon>Lycopodiaceae</taxon>
        <taxon>Lycopodioideae</taxon>
        <taxon>Diphasiastrum</taxon>
    </lineage>
</organism>
<protein>
    <submittedName>
        <fullName evidence="1">Uncharacterized protein</fullName>
    </submittedName>
</protein>
<proteinExistence type="predicted"/>